<evidence type="ECO:0000256" key="1">
    <source>
        <dbReference type="SAM" id="MobiDB-lite"/>
    </source>
</evidence>
<evidence type="ECO:0000256" key="2">
    <source>
        <dbReference type="SAM" id="Phobius"/>
    </source>
</evidence>
<dbReference type="PROSITE" id="PS50076">
    <property type="entry name" value="DNAJ_2"/>
    <property type="match status" value="1"/>
</dbReference>
<proteinExistence type="predicted"/>
<keyword evidence="2" id="KW-0812">Transmembrane</keyword>
<dbReference type="SUPFAM" id="SSF46565">
    <property type="entry name" value="Chaperone J-domain"/>
    <property type="match status" value="1"/>
</dbReference>
<dbReference type="AlphaFoldDB" id="A0A127JPY9"/>
<keyword evidence="2" id="KW-1133">Transmembrane helix</keyword>
<dbReference type="RefSeq" id="WP_061496109.1">
    <property type="nucleotide sequence ID" value="NZ_CP010951.1"/>
</dbReference>
<evidence type="ECO:0000313" key="4">
    <source>
        <dbReference type="EMBL" id="AMO22061.1"/>
    </source>
</evidence>
<dbReference type="InterPro" id="IPR036869">
    <property type="entry name" value="J_dom_sf"/>
</dbReference>
<dbReference type="EMBL" id="CP010951">
    <property type="protein sequence ID" value="AMO22061.1"/>
    <property type="molecule type" value="Genomic_DNA"/>
</dbReference>
<reference evidence="4 5" key="1">
    <citation type="journal article" date="2014" name="Int. J. Syst. Evol. Microbiol.">
        <title>Ramlibacter solisilvae sp. nov., isolated from forest soil, and emended description of the genus Ramlibacter.</title>
        <authorList>
            <person name="Lee H.J."/>
            <person name="Lee S.H."/>
            <person name="Lee S.S."/>
            <person name="Lee J.S."/>
            <person name="Kim Y."/>
            <person name="Kim S.C."/>
            <person name="Jeon C.O."/>
        </authorList>
    </citation>
    <scope>NUCLEOTIDE SEQUENCE [LARGE SCALE GENOMIC DNA]</scope>
    <source>
        <strain evidence="4 5">5-10</strain>
    </source>
</reference>
<feature type="transmembrane region" description="Helical" evidence="2">
    <location>
        <begin position="152"/>
        <end position="170"/>
    </location>
</feature>
<keyword evidence="2" id="KW-0472">Membrane</keyword>
<sequence>MGGRRTLYELLGVAQTASVAELQSAYRQRVAELEAACAGMNLQDYKDQAQLLRVALSTLSDPVTRVGYDAKLTASSAAPAAAAGLTLAPLEPKPDAAGSAGVRADALSMRADALALRADAMLVRAGLDLPAGRSGGMAAPIASGAVKMLRRLASALGLLVLVGMGAFMLTRCTVGDPAARRVAQESQAAEKAALQEYYQTHGVRPANMAELELLEAERRRRSNQERQQDLNQDKQERQERQFEQDARRRADEVSRQLRHDEERARYEAQREAQRERNEKMAKEERERMQQEAELLRAERERERWRQELRQ</sequence>
<protein>
    <recommendedName>
        <fullName evidence="3">J domain-containing protein</fullName>
    </recommendedName>
</protein>
<dbReference type="PATRIC" id="fig|94132.3.peg.640"/>
<name>A0A127JPY9_9BURK</name>
<evidence type="ECO:0000313" key="5">
    <source>
        <dbReference type="Proteomes" id="UP000070433"/>
    </source>
</evidence>
<accession>A0A127JPY9</accession>
<keyword evidence="5" id="KW-1185">Reference proteome</keyword>
<dbReference type="Gene3D" id="1.10.287.110">
    <property type="entry name" value="DnaJ domain"/>
    <property type="match status" value="1"/>
</dbReference>
<feature type="domain" description="J" evidence="3">
    <location>
        <begin position="6"/>
        <end position="72"/>
    </location>
</feature>
<gene>
    <name evidence="4" type="ORF">UC35_03180</name>
</gene>
<organism evidence="4 5">
    <name type="scientific">Ramlibacter tataouinensis</name>
    <dbReference type="NCBI Taxonomy" id="94132"/>
    <lineage>
        <taxon>Bacteria</taxon>
        <taxon>Pseudomonadati</taxon>
        <taxon>Pseudomonadota</taxon>
        <taxon>Betaproteobacteria</taxon>
        <taxon>Burkholderiales</taxon>
        <taxon>Comamonadaceae</taxon>
        <taxon>Ramlibacter</taxon>
    </lineage>
</organism>
<evidence type="ECO:0000259" key="3">
    <source>
        <dbReference type="PROSITE" id="PS50076"/>
    </source>
</evidence>
<dbReference type="Proteomes" id="UP000070433">
    <property type="component" value="Chromosome"/>
</dbReference>
<dbReference type="InterPro" id="IPR001623">
    <property type="entry name" value="DnaJ_domain"/>
</dbReference>
<dbReference type="OrthoDB" id="9779622at2"/>
<feature type="region of interest" description="Disordered" evidence="1">
    <location>
        <begin position="218"/>
        <end position="292"/>
    </location>
</feature>